<organism evidence="2 3">
    <name type="scientific">Ovis aries</name>
    <name type="common">Sheep</name>
    <dbReference type="NCBI Taxonomy" id="9940"/>
    <lineage>
        <taxon>Eukaryota</taxon>
        <taxon>Metazoa</taxon>
        <taxon>Chordata</taxon>
        <taxon>Craniata</taxon>
        <taxon>Vertebrata</taxon>
        <taxon>Euteleostomi</taxon>
        <taxon>Mammalia</taxon>
        <taxon>Eutheria</taxon>
        <taxon>Laurasiatheria</taxon>
        <taxon>Artiodactyla</taxon>
        <taxon>Ruminantia</taxon>
        <taxon>Pecora</taxon>
        <taxon>Bovidae</taxon>
        <taxon>Caprinae</taxon>
        <taxon>Ovis</taxon>
    </lineage>
</organism>
<proteinExistence type="predicted"/>
<gene>
    <name evidence="2" type="ORF">JEQ12_019518</name>
</gene>
<comment type="caution">
    <text evidence="2">The sequence shown here is derived from an EMBL/GenBank/DDBJ whole genome shotgun (WGS) entry which is preliminary data.</text>
</comment>
<evidence type="ECO:0000313" key="2">
    <source>
        <dbReference type="EMBL" id="KAG5205073.1"/>
    </source>
</evidence>
<feature type="compositionally biased region" description="Basic and acidic residues" evidence="1">
    <location>
        <begin position="81"/>
        <end position="93"/>
    </location>
</feature>
<feature type="compositionally biased region" description="Polar residues" evidence="1">
    <location>
        <begin position="24"/>
        <end position="34"/>
    </location>
</feature>
<protein>
    <submittedName>
        <fullName evidence="2">Uncharacterized protein</fullName>
    </submittedName>
</protein>
<sequence>MKTCYQRRMSSEDNRCLCRLSGQQIQDKNSQKTRQGLVGTEEGEGPTEWPQITYQNTRQNFNKEKFLSRHSSVGFDSPSAKGEKKHVDPNHVL</sequence>
<dbReference type="AlphaFoldDB" id="A0A836A7J0"/>
<dbReference type="EMBL" id="JAEMGP010000009">
    <property type="protein sequence ID" value="KAG5205073.1"/>
    <property type="molecule type" value="Genomic_DNA"/>
</dbReference>
<reference evidence="2 3" key="1">
    <citation type="submission" date="2020-12" db="EMBL/GenBank/DDBJ databases">
        <title>De novo assembly of Tibetan sheep genome.</title>
        <authorList>
            <person name="Li X."/>
        </authorList>
    </citation>
    <scope>NUCLEOTIDE SEQUENCE [LARGE SCALE GENOMIC DNA]</scope>
    <source>
        <tissue evidence="2">Heart</tissue>
    </source>
</reference>
<evidence type="ECO:0000313" key="3">
    <source>
        <dbReference type="Proteomes" id="UP000664991"/>
    </source>
</evidence>
<feature type="region of interest" description="Disordered" evidence="1">
    <location>
        <begin position="69"/>
        <end position="93"/>
    </location>
</feature>
<accession>A0A836A7J0</accession>
<name>A0A836A7J0_SHEEP</name>
<feature type="region of interest" description="Disordered" evidence="1">
    <location>
        <begin position="24"/>
        <end position="50"/>
    </location>
</feature>
<dbReference type="Proteomes" id="UP000664991">
    <property type="component" value="Unassembled WGS sequence"/>
</dbReference>
<evidence type="ECO:0000256" key="1">
    <source>
        <dbReference type="SAM" id="MobiDB-lite"/>
    </source>
</evidence>